<feature type="domain" description="Putative nitroreductase TM1586" evidence="4">
    <location>
        <begin position="92"/>
        <end position="169"/>
    </location>
</feature>
<proteinExistence type="inferred from homology"/>
<sequence length="178" mass="20535">MEPQKYIEILQTRRSIRKYKDEDVPMDIILKILDVARYAPSARNLQPWEFIIIMNKAIKDKLAAVYLWPQPIREAPIGIVVACDSKVSPYTYQVDCANVIMYIMLAAHAYGLGTVWQGIVRDEEKQQVQQILNIPREKIPIAIIALGWPAEKPEARLRKPLEEITHVDVYGNKLKKKL</sequence>
<evidence type="ECO:0000256" key="1">
    <source>
        <dbReference type="ARBA" id="ARBA00007118"/>
    </source>
</evidence>
<dbReference type="InterPro" id="IPR029479">
    <property type="entry name" value="Nitroreductase"/>
</dbReference>
<reference evidence="5" key="1">
    <citation type="journal article" date="2020" name="mSystems">
        <title>Genome- and Community-Level Interaction Insights into Carbon Utilization and Element Cycling Functions of Hydrothermarchaeota in Hydrothermal Sediment.</title>
        <authorList>
            <person name="Zhou Z."/>
            <person name="Liu Y."/>
            <person name="Xu W."/>
            <person name="Pan J."/>
            <person name="Luo Z.H."/>
            <person name="Li M."/>
        </authorList>
    </citation>
    <scope>NUCLEOTIDE SEQUENCE [LARGE SCALE GENOMIC DNA]</scope>
    <source>
        <strain evidence="5">SpSt-721</strain>
    </source>
</reference>
<dbReference type="EMBL" id="DTET01000199">
    <property type="protein sequence ID" value="HGV66945.1"/>
    <property type="molecule type" value="Genomic_DNA"/>
</dbReference>
<evidence type="ECO:0000313" key="5">
    <source>
        <dbReference type="EMBL" id="HGV66945.1"/>
    </source>
</evidence>
<dbReference type="Gene3D" id="3.40.109.10">
    <property type="entry name" value="NADH Oxidase"/>
    <property type="match status" value="1"/>
</dbReference>
<comment type="similarity">
    <text evidence="1">Belongs to the nitroreductase family.</text>
</comment>
<evidence type="ECO:0000259" key="3">
    <source>
        <dbReference type="Pfam" id="PF00881"/>
    </source>
</evidence>
<dbReference type="InterPro" id="IPR029478">
    <property type="entry name" value="TM1586_NiRdase"/>
</dbReference>
<accession>A0A7J3QEN3</accession>
<dbReference type="GO" id="GO:0016491">
    <property type="term" value="F:oxidoreductase activity"/>
    <property type="evidence" value="ECO:0007669"/>
    <property type="project" value="UniProtKB-KW"/>
</dbReference>
<evidence type="ECO:0000256" key="2">
    <source>
        <dbReference type="ARBA" id="ARBA00023002"/>
    </source>
</evidence>
<dbReference type="PANTHER" id="PTHR43673">
    <property type="entry name" value="NAD(P)H NITROREDUCTASE YDGI-RELATED"/>
    <property type="match status" value="1"/>
</dbReference>
<organism evidence="5">
    <name type="scientific">Ignisphaera aggregans</name>
    <dbReference type="NCBI Taxonomy" id="334771"/>
    <lineage>
        <taxon>Archaea</taxon>
        <taxon>Thermoproteota</taxon>
        <taxon>Thermoprotei</taxon>
        <taxon>Desulfurococcales</taxon>
        <taxon>Desulfurococcaceae</taxon>
        <taxon>Ignisphaera</taxon>
    </lineage>
</organism>
<comment type="caution">
    <text evidence="5">The sequence shown here is derived from an EMBL/GenBank/DDBJ whole genome shotgun (WGS) entry which is preliminary data.</text>
</comment>
<evidence type="ECO:0000259" key="4">
    <source>
        <dbReference type="Pfam" id="PF14512"/>
    </source>
</evidence>
<dbReference type="Pfam" id="PF00881">
    <property type="entry name" value="Nitroreductase"/>
    <property type="match status" value="1"/>
</dbReference>
<gene>
    <name evidence="5" type="ORF">ENV02_03915</name>
</gene>
<dbReference type="Pfam" id="PF14512">
    <property type="entry name" value="TM1586_NiRdase"/>
    <property type="match status" value="1"/>
</dbReference>
<keyword evidence="2" id="KW-0560">Oxidoreductase</keyword>
<protein>
    <submittedName>
        <fullName evidence="5">Nitroreductase family protein</fullName>
    </submittedName>
</protein>
<dbReference type="SUPFAM" id="SSF55469">
    <property type="entry name" value="FMN-dependent nitroreductase-like"/>
    <property type="match status" value="1"/>
</dbReference>
<feature type="domain" description="Nitroreductase" evidence="3">
    <location>
        <begin position="11"/>
        <end position="74"/>
    </location>
</feature>
<dbReference type="InterPro" id="IPR000415">
    <property type="entry name" value="Nitroreductase-like"/>
</dbReference>
<name>A0A7J3QEN3_9CREN</name>
<dbReference type="PANTHER" id="PTHR43673:SF10">
    <property type="entry name" value="NADH DEHYDROGENASE_NAD(P)H NITROREDUCTASE XCC3605-RELATED"/>
    <property type="match status" value="1"/>
</dbReference>
<dbReference type="AlphaFoldDB" id="A0A7J3QEN3"/>